<protein>
    <submittedName>
        <fullName evidence="2">Uncharacterized protein</fullName>
    </submittedName>
</protein>
<evidence type="ECO:0000313" key="2">
    <source>
        <dbReference type="EMBL" id="KIX97349.1"/>
    </source>
</evidence>
<accession>A0A0D2K2P2</accession>
<dbReference type="Proteomes" id="UP000053411">
    <property type="component" value="Unassembled WGS sequence"/>
</dbReference>
<evidence type="ECO:0000313" key="3">
    <source>
        <dbReference type="Proteomes" id="UP000053411"/>
    </source>
</evidence>
<evidence type="ECO:0000256" key="1">
    <source>
        <dbReference type="SAM" id="MobiDB-lite"/>
    </source>
</evidence>
<organism evidence="2 3">
    <name type="scientific">Fonsecaea multimorphosa CBS 102226</name>
    <dbReference type="NCBI Taxonomy" id="1442371"/>
    <lineage>
        <taxon>Eukaryota</taxon>
        <taxon>Fungi</taxon>
        <taxon>Dikarya</taxon>
        <taxon>Ascomycota</taxon>
        <taxon>Pezizomycotina</taxon>
        <taxon>Eurotiomycetes</taxon>
        <taxon>Chaetothyriomycetidae</taxon>
        <taxon>Chaetothyriales</taxon>
        <taxon>Herpotrichiellaceae</taxon>
        <taxon>Fonsecaea</taxon>
    </lineage>
</organism>
<dbReference type="STRING" id="1442371.A0A0D2K2P2"/>
<name>A0A0D2K2P2_9EURO</name>
<feature type="compositionally biased region" description="Acidic residues" evidence="1">
    <location>
        <begin position="72"/>
        <end position="90"/>
    </location>
</feature>
<keyword evidence="3" id="KW-1185">Reference proteome</keyword>
<dbReference type="VEuPathDB" id="FungiDB:Z520_06801"/>
<proteinExistence type="predicted"/>
<gene>
    <name evidence="2" type="ORF">Z520_06801</name>
</gene>
<reference evidence="2 3" key="1">
    <citation type="submission" date="2015-01" db="EMBL/GenBank/DDBJ databases">
        <title>The Genome Sequence of Fonsecaea multimorphosa CBS 102226.</title>
        <authorList>
            <consortium name="The Broad Institute Genomics Platform"/>
            <person name="Cuomo C."/>
            <person name="de Hoog S."/>
            <person name="Gorbushina A."/>
            <person name="Stielow B."/>
            <person name="Teixiera M."/>
            <person name="Abouelleil A."/>
            <person name="Chapman S.B."/>
            <person name="Priest M."/>
            <person name="Young S.K."/>
            <person name="Wortman J."/>
            <person name="Nusbaum C."/>
            <person name="Birren B."/>
        </authorList>
    </citation>
    <scope>NUCLEOTIDE SEQUENCE [LARGE SCALE GENOMIC DNA]</scope>
    <source>
        <strain evidence="2 3">CBS 102226</strain>
    </source>
</reference>
<dbReference type="AlphaFoldDB" id="A0A0D2K2P2"/>
<sequence>MLRVFISEGLSADYIWRLTPPDMRNTRSIMRPWNYIQAAIGREVDRMVFEETGIRRVPPPRPRRTSNNSDNNNDDDNDEDDSSESDDVSSEDAVRTPADLTVRELQEIARITQNRSREVQATIIDHTGQEQVQRDRWRQTRQDWARELRDAYAVDTGTDMPPTNNPVVMLRILWRSQNVQNEDETVDEYVARANWNAWNMFARQAQVFLRELEAELEAIEALEEL</sequence>
<dbReference type="OrthoDB" id="4160923at2759"/>
<feature type="region of interest" description="Disordered" evidence="1">
    <location>
        <begin position="51"/>
        <end position="100"/>
    </location>
</feature>
<dbReference type="RefSeq" id="XP_016631472.1">
    <property type="nucleotide sequence ID" value="XM_016777301.1"/>
</dbReference>
<dbReference type="GeneID" id="27712547"/>
<dbReference type="EMBL" id="KN848074">
    <property type="protein sequence ID" value="KIX97349.1"/>
    <property type="molecule type" value="Genomic_DNA"/>
</dbReference>